<name>A0A8B6F688_MYTGA</name>
<feature type="region of interest" description="Disordered" evidence="1">
    <location>
        <begin position="119"/>
        <end position="141"/>
    </location>
</feature>
<reference evidence="2" key="1">
    <citation type="submission" date="2018-11" db="EMBL/GenBank/DDBJ databases">
        <authorList>
            <person name="Alioto T."/>
            <person name="Alioto T."/>
        </authorList>
    </citation>
    <scope>NUCLEOTIDE SEQUENCE</scope>
</reference>
<proteinExistence type="predicted"/>
<feature type="compositionally biased region" description="Basic residues" evidence="1">
    <location>
        <begin position="1"/>
        <end position="19"/>
    </location>
</feature>
<protein>
    <submittedName>
        <fullName evidence="2">Uncharacterized protein</fullName>
    </submittedName>
</protein>
<comment type="caution">
    <text evidence="2">The sequence shown here is derived from an EMBL/GenBank/DDBJ whole genome shotgun (WGS) entry which is preliminary data.</text>
</comment>
<evidence type="ECO:0000313" key="2">
    <source>
        <dbReference type="EMBL" id="VDI43311.1"/>
    </source>
</evidence>
<dbReference type="AlphaFoldDB" id="A0A8B6F688"/>
<evidence type="ECO:0000313" key="3">
    <source>
        <dbReference type="Proteomes" id="UP000596742"/>
    </source>
</evidence>
<dbReference type="Proteomes" id="UP000596742">
    <property type="component" value="Unassembled WGS sequence"/>
</dbReference>
<gene>
    <name evidence="2" type="ORF">MGAL_10B082421</name>
</gene>
<organism evidence="2 3">
    <name type="scientific">Mytilus galloprovincialis</name>
    <name type="common">Mediterranean mussel</name>
    <dbReference type="NCBI Taxonomy" id="29158"/>
    <lineage>
        <taxon>Eukaryota</taxon>
        <taxon>Metazoa</taxon>
        <taxon>Spiralia</taxon>
        <taxon>Lophotrochozoa</taxon>
        <taxon>Mollusca</taxon>
        <taxon>Bivalvia</taxon>
        <taxon>Autobranchia</taxon>
        <taxon>Pteriomorphia</taxon>
        <taxon>Mytilida</taxon>
        <taxon>Mytiloidea</taxon>
        <taxon>Mytilidae</taxon>
        <taxon>Mytilinae</taxon>
        <taxon>Mytilus</taxon>
    </lineage>
</organism>
<evidence type="ECO:0000256" key="1">
    <source>
        <dbReference type="SAM" id="MobiDB-lite"/>
    </source>
</evidence>
<dbReference type="EMBL" id="UYJE01006132">
    <property type="protein sequence ID" value="VDI43311.1"/>
    <property type="molecule type" value="Genomic_DNA"/>
</dbReference>
<feature type="region of interest" description="Disordered" evidence="1">
    <location>
        <begin position="1"/>
        <end position="31"/>
    </location>
</feature>
<keyword evidence="3" id="KW-1185">Reference proteome</keyword>
<accession>A0A8B6F688</accession>
<sequence>MIRLDRTKKRSRRKYRTGGRKQQIEGRSTPKTTKRILKVKLDADFDISTLPNVPITFELQLAEDINAEVVNLFENMHQEVEYFPEMLLHAITSINNDQTLTETLPVPSKTIVETVDVKEQQHNLKPAPIQESESAQGDLKI</sequence>